<sequence>MINLIEPRIAHVAGMPFLCDAQLLRDTFMAYNIAGILGRGRFTVVALVGSVHALRVAVPRILTRYYDVSSQVFMSRSFAELLYPEPNAGIADYIWY</sequence>
<evidence type="ECO:0000313" key="1">
    <source>
        <dbReference type="EMBL" id="SPP99777.1"/>
    </source>
</evidence>
<evidence type="ECO:0000313" key="2">
    <source>
        <dbReference type="Proteomes" id="UP000245125"/>
    </source>
</evidence>
<dbReference type="SUPFAM" id="SSF159501">
    <property type="entry name" value="EreA/ChaN-like"/>
    <property type="match status" value="1"/>
</dbReference>
<dbReference type="AlphaFoldDB" id="A0A2U3QEC4"/>
<dbReference type="Proteomes" id="UP000245125">
    <property type="component" value="Unassembled WGS sequence"/>
</dbReference>
<reference evidence="2" key="1">
    <citation type="submission" date="2018-03" db="EMBL/GenBank/DDBJ databases">
        <authorList>
            <person name="Zecchin S."/>
        </authorList>
    </citation>
    <scope>NUCLEOTIDE SEQUENCE [LARGE SCALE GENOMIC DNA]</scope>
</reference>
<accession>A0A2U3QEC4</accession>
<gene>
    <name evidence="1" type="ORF">NBG4_1150005</name>
</gene>
<protein>
    <submittedName>
        <fullName evidence="1">Uncharacterized protein</fullName>
    </submittedName>
</protein>
<organism evidence="1 2">
    <name type="scientific">Candidatus Sulfobium mesophilum</name>
    <dbReference type="NCBI Taxonomy" id="2016548"/>
    <lineage>
        <taxon>Bacteria</taxon>
        <taxon>Pseudomonadati</taxon>
        <taxon>Nitrospirota</taxon>
        <taxon>Nitrospiria</taxon>
        <taxon>Nitrospirales</taxon>
        <taxon>Nitrospiraceae</taxon>
        <taxon>Candidatus Sulfobium</taxon>
    </lineage>
</organism>
<keyword evidence="2" id="KW-1185">Reference proteome</keyword>
<proteinExistence type="predicted"/>
<dbReference type="EMBL" id="OUUY01000019">
    <property type="protein sequence ID" value="SPP99777.1"/>
    <property type="molecule type" value="Genomic_DNA"/>
</dbReference>
<name>A0A2U3QEC4_9BACT</name>